<name>A0ABR6N4F5_9SPHN</name>
<dbReference type="EMBL" id="JACIJN010000004">
    <property type="protein sequence ID" value="MBB5725646.1"/>
    <property type="molecule type" value="Genomic_DNA"/>
</dbReference>
<evidence type="ECO:0000313" key="1">
    <source>
        <dbReference type="EMBL" id="MBB5725646.1"/>
    </source>
</evidence>
<sequence>MLHSSVRPAELPGLLADLPPEVRYLSLDCFDTLLWRNVHKPTDIFAELPLPGGSELRQRAEAAARADVFQLRSQRDVSLDEIHERLLPASRAAERQVLIEAELEAEARHCYIFAPILDLISEARRRGLSVIIVSDTYLNEKRLRKLIERAGGGEALSMIDRIFCSCEYGVAKPSGLFEAVLTTLHAAPEEILHLGDNPVSDQQAPARIGIHTAHLVQFDDRAEQRLRHEAAVAAVMEAEASVSPMPIQAHRPQIARRASDDALFALGHDVLGPILHGFAVWLRAEAEALEKQTGKRAKLLFLMRDGHMPARAFATLYPEWQDRVLTAEISRFTSRAASFTDPLVIQRYLMDVVPTRATPAFIAQQLLFDKEEQHRFTATRGRGDLVKKLVLPFNVEKITTRSNRMAERLCAHLRANGVEDGDTVLMVDLGYNGTVQNAAEPMLRQKMQLDIHGRYLLLCEDHLSGLDKKGLFDLRHYSMEVLRSLFQDISILEMMCTVAQGSVLDYDRDGTPIRGEADLHEQQGEYRDAAQAAALAYLAHVREAVVAPPASADVEGWRRTALSVLGRLIFLPSAEETGIFSCFQLDVNMGTKMKVGMIDTAAAEDGMRRRGLTYVKNGERIYQAAELRGLGLPLNLSMLTISRFALQLRAADFDVGGPRLPIVLLDGGEPIVTTVDAHPTSDGYYRALVPIGRRRYSVGLRLASLGHIIQIEEAAYLPVGDLTGRERLIPAQPILDGMEEMAAGLYRCDGAQSFMLLPPPAAEDLDESLSWVLSLVLRPIIKAGESQAAQKKAA</sequence>
<dbReference type="SUPFAM" id="SSF56784">
    <property type="entry name" value="HAD-like"/>
    <property type="match status" value="1"/>
</dbReference>
<dbReference type="Proteomes" id="UP000560131">
    <property type="component" value="Unassembled WGS sequence"/>
</dbReference>
<protein>
    <submittedName>
        <fullName evidence="1">FMN phosphatase YigB (HAD superfamily)</fullName>
    </submittedName>
</protein>
<dbReference type="RefSeq" id="WP_184035438.1">
    <property type="nucleotide sequence ID" value="NZ_BAABAR010000004.1"/>
</dbReference>
<organism evidence="1 2">
    <name type="scientific">Sphingomonas endophytica</name>
    <dbReference type="NCBI Taxonomy" id="869719"/>
    <lineage>
        <taxon>Bacteria</taxon>
        <taxon>Pseudomonadati</taxon>
        <taxon>Pseudomonadota</taxon>
        <taxon>Alphaproteobacteria</taxon>
        <taxon>Sphingomonadales</taxon>
        <taxon>Sphingomonadaceae</taxon>
        <taxon>Sphingomonas</taxon>
    </lineage>
</organism>
<gene>
    <name evidence="1" type="ORF">FHS97_001572</name>
</gene>
<dbReference type="Gene3D" id="3.40.50.1000">
    <property type="entry name" value="HAD superfamily/HAD-like"/>
    <property type="match status" value="1"/>
</dbReference>
<accession>A0ABR6N4F5</accession>
<comment type="caution">
    <text evidence="1">The sequence shown here is derived from an EMBL/GenBank/DDBJ whole genome shotgun (WGS) entry which is preliminary data.</text>
</comment>
<dbReference type="InterPro" id="IPR023214">
    <property type="entry name" value="HAD_sf"/>
</dbReference>
<keyword evidence="2" id="KW-1185">Reference proteome</keyword>
<reference evidence="1 2" key="1">
    <citation type="submission" date="2020-08" db="EMBL/GenBank/DDBJ databases">
        <title>Genomic Encyclopedia of Type Strains, Phase IV (KMG-IV): sequencing the most valuable type-strain genomes for metagenomic binning, comparative biology and taxonomic classification.</title>
        <authorList>
            <person name="Goeker M."/>
        </authorList>
    </citation>
    <scope>NUCLEOTIDE SEQUENCE [LARGE SCALE GENOMIC DNA]</scope>
    <source>
        <strain evidence="1 2">DSM 101535</strain>
    </source>
</reference>
<proteinExistence type="predicted"/>
<dbReference type="Pfam" id="PF00702">
    <property type="entry name" value="Hydrolase"/>
    <property type="match status" value="1"/>
</dbReference>
<dbReference type="InterPro" id="IPR036412">
    <property type="entry name" value="HAD-like_sf"/>
</dbReference>
<dbReference type="Gene3D" id="1.10.150.400">
    <property type="match status" value="1"/>
</dbReference>
<evidence type="ECO:0000313" key="2">
    <source>
        <dbReference type="Proteomes" id="UP000560131"/>
    </source>
</evidence>